<dbReference type="Gene3D" id="3.30.565.10">
    <property type="entry name" value="Histidine kinase-like ATPase, C-terminal domain"/>
    <property type="match status" value="1"/>
</dbReference>
<dbReference type="InterPro" id="IPR003594">
    <property type="entry name" value="HATPase_dom"/>
</dbReference>
<dbReference type="Pfam" id="PF00512">
    <property type="entry name" value="HisKA"/>
    <property type="match status" value="1"/>
</dbReference>
<dbReference type="CDD" id="cd16922">
    <property type="entry name" value="HATPase_EvgS-ArcB-TorS-like"/>
    <property type="match status" value="1"/>
</dbReference>
<organism evidence="12 13">
    <name type="scientific">Salinicola endophyticus</name>
    <dbReference type="NCBI Taxonomy" id="1949083"/>
    <lineage>
        <taxon>Bacteria</taxon>
        <taxon>Pseudomonadati</taxon>
        <taxon>Pseudomonadota</taxon>
        <taxon>Gammaproteobacteria</taxon>
        <taxon>Oceanospirillales</taxon>
        <taxon>Halomonadaceae</taxon>
        <taxon>Salinicola</taxon>
    </lineage>
</organism>
<comment type="catalytic activity">
    <reaction evidence="1">
        <text>ATP + protein L-histidine = ADP + protein N-phospho-L-histidine.</text>
        <dbReference type="EC" id="2.7.13.3"/>
    </reaction>
</comment>
<feature type="domain" description="Histidine kinase" evidence="9">
    <location>
        <begin position="244"/>
        <end position="459"/>
    </location>
</feature>
<evidence type="ECO:0000256" key="4">
    <source>
        <dbReference type="ARBA" id="ARBA00023012"/>
    </source>
</evidence>
<dbReference type="SMART" id="SM00387">
    <property type="entry name" value="HATPase_c"/>
    <property type="match status" value="1"/>
</dbReference>
<dbReference type="Pfam" id="PF00072">
    <property type="entry name" value="Response_reg"/>
    <property type="match status" value="1"/>
</dbReference>
<dbReference type="SUPFAM" id="SSF52172">
    <property type="entry name" value="CheY-like"/>
    <property type="match status" value="1"/>
</dbReference>
<dbReference type="EC" id="2.7.13.3" evidence="2"/>
<dbReference type="Pfam" id="PF01627">
    <property type="entry name" value="Hpt"/>
    <property type="match status" value="1"/>
</dbReference>
<dbReference type="InterPro" id="IPR004358">
    <property type="entry name" value="Sig_transdc_His_kin-like_C"/>
</dbReference>
<gene>
    <name evidence="12" type="ORF">EVC62_16820</name>
</gene>
<dbReference type="Gene3D" id="1.10.287.130">
    <property type="match status" value="1"/>
</dbReference>
<feature type="modified residue" description="Phosphohistidine" evidence="5">
    <location>
        <position position="687"/>
    </location>
</feature>
<dbReference type="SUPFAM" id="SSF47226">
    <property type="entry name" value="Histidine-containing phosphotransfer domain, HPT domain"/>
    <property type="match status" value="1"/>
</dbReference>
<evidence type="ECO:0000256" key="5">
    <source>
        <dbReference type="PROSITE-ProRule" id="PRU00110"/>
    </source>
</evidence>
<feature type="domain" description="HPt" evidence="11">
    <location>
        <begin position="648"/>
        <end position="742"/>
    </location>
</feature>
<dbReference type="SUPFAM" id="SSF55874">
    <property type="entry name" value="ATPase domain of HSP90 chaperone/DNA topoisomerase II/histidine kinase"/>
    <property type="match status" value="1"/>
</dbReference>
<feature type="transmembrane region" description="Helical" evidence="8">
    <location>
        <begin position="181"/>
        <end position="203"/>
    </location>
</feature>
<keyword evidence="3 6" id="KW-0597">Phosphoprotein</keyword>
<dbReference type="RefSeq" id="WP_282235279.1">
    <property type="nucleotide sequence ID" value="NZ_CP035631.1"/>
</dbReference>
<dbReference type="EMBL" id="CP035631">
    <property type="protein sequence ID" value="WFF43021.1"/>
    <property type="molecule type" value="Genomic_DNA"/>
</dbReference>
<proteinExistence type="predicted"/>
<dbReference type="CDD" id="cd17546">
    <property type="entry name" value="REC_hyHK_CKI1_RcsC-like"/>
    <property type="match status" value="1"/>
</dbReference>
<dbReference type="PANTHER" id="PTHR45339:SF3">
    <property type="entry name" value="HISTIDINE KINASE"/>
    <property type="match status" value="1"/>
</dbReference>
<feature type="transmembrane region" description="Helical" evidence="8">
    <location>
        <begin position="14"/>
        <end position="37"/>
    </location>
</feature>
<reference evidence="12 13" key="1">
    <citation type="submission" date="2019-01" db="EMBL/GenBank/DDBJ databases">
        <title>Genome sequence of Salinicola endophyticus REST5.</title>
        <authorList>
            <person name="Nascimento F.X."/>
        </authorList>
    </citation>
    <scope>NUCLEOTIDE SEQUENCE [LARGE SCALE GENOMIC DNA]</scope>
    <source>
        <strain evidence="12 13">REST5</strain>
    </source>
</reference>
<keyword evidence="8" id="KW-0812">Transmembrane</keyword>
<dbReference type="PROSITE" id="PS50894">
    <property type="entry name" value="HPT"/>
    <property type="match status" value="1"/>
</dbReference>
<dbReference type="InterPro" id="IPR011006">
    <property type="entry name" value="CheY-like_superfamily"/>
</dbReference>
<dbReference type="PANTHER" id="PTHR45339">
    <property type="entry name" value="HYBRID SIGNAL TRANSDUCTION HISTIDINE KINASE J"/>
    <property type="match status" value="1"/>
</dbReference>
<dbReference type="InterPro" id="IPR036641">
    <property type="entry name" value="HPT_dom_sf"/>
</dbReference>
<dbReference type="InterPro" id="IPR005467">
    <property type="entry name" value="His_kinase_dom"/>
</dbReference>
<evidence type="ECO:0000256" key="8">
    <source>
        <dbReference type="SAM" id="Phobius"/>
    </source>
</evidence>
<evidence type="ECO:0000313" key="12">
    <source>
        <dbReference type="EMBL" id="WFF43021.1"/>
    </source>
</evidence>
<evidence type="ECO:0000313" key="13">
    <source>
        <dbReference type="Proteomes" id="UP001321526"/>
    </source>
</evidence>
<evidence type="ECO:0000256" key="1">
    <source>
        <dbReference type="ARBA" id="ARBA00000085"/>
    </source>
</evidence>
<dbReference type="Pfam" id="PF02518">
    <property type="entry name" value="HATPase_c"/>
    <property type="match status" value="1"/>
</dbReference>
<protein>
    <recommendedName>
        <fullName evidence="2">histidine kinase</fullName>
        <ecNumber evidence="2">2.7.13.3</ecNumber>
    </recommendedName>
</protein>
<evidence type="ECO:0000256" key="3">
    <source>
        <dbReference type="ARBA" id="ARBA00022553"/>
    </source>
</evidence>
<keyword evidence="7" id="KW-0175">Coiled coil</keyword>
<dbReference type="InterPro" id="IPR036097">
    <property type="entry name" value="HisK_dim/P_sf"/>
</dbReference>
<dbReference type="SMART" id="SM00388">
    <property type="entry name" value="HisKA"/>
    <property type="match status" value="1"/>
</dbReference>
<keyword evidence="4" id="KW-0902">Two-component regulatory system</keyword>
<keyword evidence="8" id="KW-0472">Membrane</keyword>
<dbReference type="Gene3D" id="3.40.50.2300">
    <property type="match status" value="1"/>
</dbReference>
<dbReference type="CDD" id="cd00082">
    <property type="entry name" value="HisKA"/>
    <property type="match status" value="1"/>
</dbReference>
<dbReference type="InterPro" id="IPR036890">
    <property type="entry name" value="HATPase_C_sf"/>
</dbReference>
<dbReference type="InterPro" id="IPR003661">
    <property type="entry name" value="HisK_dim/P_dom"/>
</dbReference>
<dbReference type="PROSITE" id="PS50110">
    <property type="entry name" value="RESPONSE_REGULATORY"/>
    <property type="match status" value="1"/>
</dbReference>
<dbReference type="PROSITE" id="PS50109">
    <property type="entry name" value="HIS_KIN"/>
    <property type="match status" value="1"/>
</dbReference>
<keyword evidence="13" id="KW-1185">Reference proteome</keyword>
<accession>A0ABY8FJN6</accession>
<feature type="modified residue" description="4-aspartylphosphate" evidence="6">
    <location>
        <position position="535"/>
    </location>
</feature>
<feature type="coiled-coil region" evidence="7">
    <location>
        <begin position="200"/>
        <end position="234"/>
    </location>
</feature>
<sequence length="756" mass="83182">MPSLKDVLPLFRRFPGVIVVTLLFLISTLTTGGITLVRQHVVGEQSPDELIWASHQLNKESHRIALQIETLASQTDWRALRRDVEGLSRQVVSLSRQVAGEQSDALGSAGRPDESLGQAVDRLSAALTSLSSLPLDRRLASVSELRREITPLLAASERLMTRAHIQAEALHHREHRQLSQLYALVMFQLAMTVLAAAVLIRALQREASACKRQLRELESQREALNGALERAESASLVKSEFMAMMSHEIRTPLNGIVGMADLLEREVGSCQGERYLSALKQSAAGLQVIINDILDYSKLEAGTLVLDRSAFELEVFVSQICDIYRLDNSDVAFEATLSSELPRQVLGDVTRIRQVVMNLLDNAFKFTLSGRVTLYVSRDEEAWLRFDVSDTGCGIPAKKCDRLFAPFSQVDSSITRRHEGTGLGLAICKRLIKAMQGEIAFESREGEGSRFWFRLPLVEAPADSAETSDLMPADLMPMALQFCHVLVVEDNPINQQVAKGLMESLGLRVTLAENGSKALSLLNTQHESFDLVLMDMQMPVLDGVETTRRWRACEQGGRLPIVAMTANVMPEDHQRCFDSGMQGVITKPFTRASLQRELAKYLSRHHNGRAGEMPTNSPCANGQRTSSVDATPTYICQSTLKELSASLPKAAVESLYRQFFQRLPTRFDGLRRAAEAQNFATVQQEAHALKGAAAALGCQQLSTLAAHCEGLAKQQDSERLPAVLLTLIESGASSREAVLACMDISLPELNISAGQA</sequence>
<evidence type="ECO:0000259" key="9">
    <source>
        <dbReference type="PROSITE" id="PS50109"/>
    </source>
</evidence>
<feature type="domain" description="Response regulatory" evidence="10">
    <location>
        <begin position="484"/>
        <end position="602"/>
    </location>
</feature>
<name>A0ABY8FJN6_9GAMM</name>
<evidence type="ECO:0000256" key="2">
    <source>
        <dbReference type="ARBA" id="ARBA00012438"/>
    </source>
</evidence>
<dbReference type="SUPFAM" id="SSF47384">
    <property type="entry name" value="Homodimeric domain of signal transducing histidine kinase"/>
    <property type="match status" value="1"/>
</dbReference>
<evidence type="ECO:0000256" key="6">
    <source>
        <dbReference type="PROSITE-ProRule" id="PRU00169"/>
    </source>
</evidence>
<evidence type="ECO:0000259" key="10">
    <source>
        <dbReference type="PROSITE" id="PS50110"/>
    </source>
</evidence>
<dbReference type="Proteomes" id="UP001321526">
    <property type="component" value="Chromosome"/>
</dbReference>
<dbReference type="InterPro" id="IPR008207">
    <property type="entry name" value="Sig_transdc_His_kin_Hpt_dom"/>
</dbReference>
<keyword evidence="8" id="KW-1133">Transmembrane helix</keyword>
<evidence type="ECO:0000256" key="7">
    <source>
        <dbReference type="SAM" id="Coils"/>
    </source>
</evidence>
<dbReference type="PRINTS" id="PR00344">
    <property type="entry name" value="BCTRLSENSOR"/>
</dbReference>
<dbReference type="Gene3D" id="1.20.120.160">
    <property type="entry name" value="HPT domain"/>
    <property type="match status" value="1"/>
</dbReference>
<evidence type="ECO:0000259" key="11">
    <source>
        <dbReference type="PROSITE" id="PS50894"/>
    </source>
</evidence>
<dbReference type="SMART" id="SM00448">
    <property type="entry name" value="REC"/>
    <property type="match status" value="1"/>
</dbReference>
<dbReference type="InterPro" id="IPR001789">
    <property type="entry name" value="Sig_transdc_resp-reg_receiver"/>
</dbReference>